<evidence type="ECO:0000256" key="1">
    <source>
        <dbReference type="SAM" id="MobiDB-lite"/>
    </source>
</evidence>
<feature type="compositionally biased region" description="Basic residues" evidence="1">
    <location>
        <begin position="20"/>
        <end position="32"/>
    </location>
</feature>
<gene>
    <name evidence="2" type="ORF">ABG768_014243</name>
</gene>
<comment type="caution">
    <text evidence="2">The sequence shown here is derived from an EMBL/GenBank/DDBJ whole genome shotgun (WGS) entry which is preliminary data.</text>
</comment>
<reference evidence="2 3" key="1">
    <citation type="submission" date="2024-05" db="EMBL/GenBank/DDBJ databases">
        <title>A high-quality chromosomal-level genome assembly of Topmouth culter (Culter alburnus).</title>
        <authorList>
            <person name="Zhao H."/>
        </authorList>
    </citation>
    <scope>NUCLEOTIDE SEQUENCE [LARGE SCALE GENOMIC DNA]</scope>
    <source>
        <strain evidence="2">CATC2023</strain>
        <tissue evidence="2">Muscle</tissue>
    </source>
</reference>
<feature type="region of interest" description="Disordered" evidence="1">
    <location>
        <begin position="1"/>
        <end position="53"/>
    </location>
</feature>
<evidence type="ECO:0000313" key="3">
    <source>
        <dbReference type="Proteomes" id="UP001479290"/>
    </source>
</evidence>
<proteinExistence type="predicted"/>
<dbReference type="EMBL" id="JAWDJR010000020">
    <property type="protein sequence ID" value="KAK9956512.1"/>
    <property type="molecule type" value="Genomic_DNA"/>
</dbReference>
<keyword evidence="3" id="KW-1185">Reference proteome</keyword>
<accession>A0AAW1Z904</accession>
<feature type="compositionally biased region" description="Polar residues" evidence="1">
    <location>
        <begin position="1"/>
        <end position="13"/>
    </location>
</feature>
<protein>
    <submittedName>
        <fullName evidence="2">Uncharacterized protein</fullName>
    </submittedName>
</protein>
<organism evidence="2 3">
    <name type="scientific">Culter alburnus</name>
    <name type="common">Topmouth culter</name>
    <dbReference type="NCBI Taxonomy" id="194366"/>
    <lineage>
        <taxon>Eukaryota</taxon>
        <taxon>Metazoa</taxon>
        <taxon>Chordata</taxon>
        <taxon>Craniata</taxon>
        <taxon>Vertebrata</taxon>
        <taxon>Euteleostomi</taxon>
        <taxon>Actinopterygii</taxon>
        <taxon>Neopterygii</taxon>
        <taxon>Teleostei</taxon>
        <taxon>Ostariophysi</taxon>
        <taxon>Cypriniformes</taxon>
        <taxon>Xenocyprididae</taxon>
        <taxon>Xenocypridinae</taxon>
        <taxon>Culter</taxon>
    </lineage>
</organism>
<dbReference type="Proteomes" id="UP001479290">
    <property type="component" value="Unassembled WGS sequence"/>
</dbReference>
<sequence length="53" mass="5686">VQRPTNLLSTEKPGSNKALKINKHGGNRKRRGQSCPMTARPQGAATDANQEAT</sequence>
<name>A0AAW1Z904_CULAL</name>
<dbReference type="AlphaFoldDB" id="A0AAW1Z904"/>
<feature type="non-terminal residue" evidence="2">
    <location>
        <position position="1"/>
    </location>
</feature>
<evidence type="ECO:0000313" key="2">
    <source>
        <dbReference type="EMBL" id="KAK9956512.1"/>
    </source>
</evidence>